<dbReference type="InterPro" id="IPR036388">
    <property type="entry name" value="WH-like_DNA-bd_sf"/>
</dbReference>
<evidence type="ECO:0000313" key="6">
    <source>
        <dbReference type="Proteomes" id="UP001154420"/>
    </source>
</evidence>
<dbReference type="InterPro" id="IPR036390">
    <property type="entry name" value="WH_DNA-bd_sf"/>
</dbReference>
<dbReference type="PROSITE" id="PS50995">
    <property type="entry name" value="HTH_MARR_2"/>
    <property type="match status" value="1"/>
</dbReference>
<accession>A0A9X5BH48</accession>
<dbReference type="PANTHER" id="PTHR42756">
    <property type="entry name" value="TRANSCRIPTIONAL REGULATOR, MARR"/>
    <property type="match status" value="1"/>
</dbReference>
<evidence type="ECO:0000256" key="3">
    <source>
        <dbReference type="ARBA" id="ARBA00023163"/>
    </source>
</evidence>
<reference evidence="5" key="1">
    <citation type="submission" date="2018-09" db="EMBL/GenBank/DDBJ databases">
        <title>Murine metabolic-syndrome-specific gut microbial biobank.</title>
        <authorList>
            <person name="Liu C."/>
        </authorList>
    </citation>
    <scope>NUCLEOTIDE SEQUENCE</scope>
    <source>
        <strain evidence="5">D42-62</strain>
    </source>
</reference>
<dbReference type="EMBL" id="QZDT01000028">
    <property type="protein sequence ID" value="NBJ94006.1"/>
    <property type="molecule type" value="Genomic_DNA"/>
</dbReference>
<dbReference type="PANTHER" id="PTHR42756:SF1">
    <property type="entry name" value="TRANSCRIPTIONAL REPRESSOR OF EMRAB OPERON"/>
    <property type="match status" value="1"/>
</dbReference>
<dbReference type="Proteomes" id="UP001154420">
    <property type="component" value="Unassembled WGS sequence"/>
</dbReference>
<dbReference type="GO" id="GO:0003700">
    <property type="term" value="F:DNA-binding transcription factor activity"/>
    <property type="evidence" value="ECO:0007669"/>
    <property type="project" value="InterPro"/>
</dbReference>
<comment type="caution">
    <text evidence="5">The sequence shown here is derived from an EMBL/GenBank/DDBJ whole genome shotgun (WGS) entry which is preliminary data.</text>
</comment>
<dbReference type="Gene3D" id="1.10.10.10">
    <property type="entry name" value="Winged helix-like DNA-binding domain superfamily/Winged helix DNA-binding domain"/>
    <property type="match status" value="1"/>
</dbReference>
<proteinExistence type="predicted"/>
<evidence type="ECO:0000256" key="2">
    <source>
        <dbReference type="ARBA" id="ARBA00023125"/>
    </source>
</evidence>
<dbReference type="SMART" id="SM00347">
    <property type="entry name" value="HTH_MARR"/>
    <property type="match status" value="1"/>
</dbReference>
<dbReference type="GO" id="GO:0003677">
    <property type="term" value="F:DNA binding"/>
    <property type="evidence" value="ECO:0007669"/>
    <property type="project" value="UniProtKB-KW"/>
</dbReference>
<dbReference type="Pfam" id="PF01047">
    <property type="entry name" value="MarR"/>
    <property type="match status" value="1"/>
</dbReference>
<sequence>MEMGKTLNTLLVTLFRDIMNIEQDALISGEFTDITVNDMHVIEAIDCAESKPSSVIAKKLSVTMGTLTKSIDRLTRTGYVLRERSEADKRLVLLSLTEKGKRAYAHHMKFHEEMIRAAMAQFNKQEAGILIYSLQGLVDYFNSHKKSESERVRAAENRTNGKLPC</sequence>
<keyword evidence="1" id="KW-0805">Transcription regulation</keyword>
<organism evidence="5 6">
    <name type="scientific">Parablautia muri</name>
    <dbReference type="NCBI Taxonomy" id="2320879"/>
    <lineage>
        <taxon>Bacteria</taxon>
        <taxon>Bacillati</taxon>
        <taxon>Bacillota</taxon>
        <taxon>Clostridia</taxon>
        <taxon>Lachnospirales</taxon>
        <taxon>Lachnospiraceae</taxon>
        <taxon>Parablautia</taxon>
    </lineage>
</organism>
<name>A0A9X5BH48_9FIRM</name>
<dbReference type="PRINTS" id="PR00598">
    <property type="entry name" value="HTHMARR"/>
</dbReference>
<evidence type="ECO:0000256" key="1">
    <source>
        <dbReference type="ARBA" id="ARBA00023015"/>
    </source>
</evidence>
<protein>
    <submittedName>
        <fullName evidence="5">MarR family transcriptional regulator</fullName>
    </submittedName>
</protein>
<dbReference type="AlphaFoldDB" id="A0A9X5BH48"/>
<keyword evidence="3" id="KW-0804">Transcription</keyword>
<feature type="domain" description="HTH marR-type" evidence="4">
    <location>
        <begin position="1"/>
        <end position="139"/>
    </location>
</feature>
<dbReference type="SUPFAM" id="SSF46785">
    <property type="entry name" value="Winged helix' DNA-binding domain"/>
    <property type="match status" value="1"/>
</dbReference>
<keyword evidence="2" id="KW-0238">DNA-binding</keyword>
<dbReference type="InterPro" id="IPR000835">
    <property type="entry name" value="HTH_MarR-typ"/>
</dbReference>
<evidence type="ECO:0000313" key="5">
    <source>
        <dbReference type="EMBL" id="NBJ94006.1"/>
    </source>
</evidence>
<evidence type="ECO:0000259" key="4">
    <source>
        <dbReference type="PROSITE" id="PS50995"/>
    </source>
</evidence>
<keyword evidence="6" id="KW-1185">Reference proteome</keyword>
<gene>
    <name evidence="5" type="ORF">D5281_15775</name>
</gene>
<dbReference type="OrthoDB" id="5461037at2"/>